<feature type="compositionally biased region" description="Polar residues" evidence="1">
    <location>
        <begin position="210"/>
        <end position="245"/>
    </location>
</feature>
<evidence type="ECO:0000256" key="2">
    <source>
        <dbReference type="SAM" id="Phobius"/>
    </source>
</evidence>
<feature type="transmembrane region" description="Helical" evidence="2">
    <location>
        <begin position="24"/>
        <end position="44"/>
    </location>
</feature>
<feature type="region of interest" description="Disordered" evidence="1">
    <location>
        <begin position="106"/>
        <end position="246"/>
    </location>
</feature>
<dbReference type="AlphaFoldDB" id="A0A6B3NHS6"/>
<evidence type="ECO:0000313" key="3">
    <source>
        <dbReference type="EMBL" id="NER31307.1"/>
    </source>
</evidence>
<dbReference type="EMBL" id="JAAHFQ010000779">
    <property type="protein sequence ID" value="NER31307.1"/>
    <property type="molecule type" value="Genomic_DNA"/>
</dbReference>
<evidence type="ECO:0000256" key="1">
    <source>
        <dbReference type="SAM" id="MobiDB-lite"/>
    </source>
</evidence>
<comment type="caution">
    <text evidence="3">The sequence shown here is derived from an EMBL/GenBank/DDBJ whole genome shotgun (WGS) entry which is preliminary data.</text>
</comment>
<feature type="compositionally biased region" description="Pro residues" evidence="1">
    <location>
        <begin position="173"/>
        <end position="185"/>
    </location>
</feature>
<feature type="compositionally biased region" description="Polar residues" evidence="1">
    <location>
        <begin position="186"/>
        <end position="201"/>
    </location>
</feature>
<keyword evidence="2" id="KW-0812">Transmembrane</keyword>
<sequence length="313" mass="33767">MKSSSFKPSAHNRLHEYRHCDPPGLWFAAIMFSVVIHFFAFWLLRLLPMGRFLKWHSGITPVPVEFISIDSKVVLPTPKADNSVTTITTEKSEQSLNSLIASASSASSASGSSSNSVDLPIIPTPEISPSFNQPQVKPKPTPSPTIISPNQTQAIPKPSPTIISPNQTQVTPKPSPTLVPTPNPNQQPLNEIISTEPNLTGDSVDEPKPATSSFPSPIPETQSPSPIASPSTESTQEEASLASQQQGGGFLVSLSDLRLSVADRDIPTQLAQPKIERQEFTAADYGLDLDFNIDSDLVLEVLLIIDHRGIPSI</sequence>
<accession>A0A6B3NHS6</accession>
<keyword evidence="2" id="KW-1133">Transmembrane helix</keyword>
<reference evidence="3" key="1">
    <citation type="submission" date="2019-11" db="EMBL/GenBank/DDBJ databases">
        <title>Genomic insights into an expanded diversity of filamentous marine cyanobacteria reveals the extraordinary biosynthetic potential of Moorea and Okeania.</title>
        <authorList>
            <person name="Ferreira Leao T."/>
            <person name="Wang M."/>
            <person name="Moss N."/>
            <person name="Da Silva R."/>
            <person name="Sanders J."/>
            <person name="Nurk S."/>
            <person name="Gurevich A."/>
            <person name="Humphrey G."/>
            <person name="Reher R."/>
            <person name="Zhu Q."/>
            <person name="Belda-Ferre P."/>
            <person name="Glukhov E."/>
            <person name="Rex R."/>
            <person name="Dorrestein P.C."/>
            <person name="Knight R."/>
            <person name="Pevzner P."/>
            <person name="Gerwick W.H."/>
            <person name="Gerwick L."/>
        </authorList>
    </citation>
    <scope>NUCLEOTIDE SEQUENCE</scope>
    <source>
        <strain evidence="3">SIO1C4</strain>
    </source>
</reference>
<organism evidence="3">
    <name type="scientific">Symploca sp. SIO1C4</name>
    <dbReference type="NCBI Taxonomy" id="2607765"/>
    <lineage>
        <taxon>Bacteria</taxon>
        <taxon>Bacillati</taxon>
        <taxon>Cyanobacteriota</taxon>
        <taxon>Cyanophyceae</taxon>
        <taxon>Coleofasciculales</taxon>
        <taxon>Coleofasciculaceae</taxon>
        <taxon>Symploca</taxon>
    </lineage>
</organism>
<feature type="compositionally biased region" description="Polar residues" evidence="1">
    <location>
        <begin position="161"/>
        <end position="172"/>
    </location>
</feature>
<keyword evidence="2" id="KW-0472">Membrane</keyword>
<proteinExistence type="predicted"/>
<feature type="non-terminal residue" evidence="3">
    <location>
        <position position="313"/>
    </location>
</feature>
<protein>
    <submittedName>
        <fullName evidence="3">Uncharacterized protein</fullName>
    </submittedName>
</protein>
<gene>
    <name evidence="3" type="ORF">F6J89_27730</name>
</gene>
<feature type="compositionally biased region" description="Low complexity" evidence="1">
    <location>
        <begin position="106"/>
        <end position="116"/>
    </location>
</feature>
<name>A0A6B3NHS6_9CYAN</name>